<evidence type="ECO:0000313" key="2">
    <source>
        <dbReference type="EMBL" id="MCW9709047.1"/>
    </source>
</evidence>
<dbReference type="RefSeq" id="WP_265767904.1">
    <property type="nucleotide sequence ID" value="NZ_JAGGJA010000021.1"/>
</dbReference>
<feature type="region of interest" description="Disordered" evidence="1">
    <location>
        <begin position="200"/>
        <end position="220"/>
    </location>
</feature>
<sequence length="419" mass="46866">MESMTAQQLAKLNIKGIKIAQPYGRLLGEPEKNAVIFIWGEKGAGKSTMSLGLADALAEHGRIEYIPAEEHFGKTLVDRVKRLGATHRNLNFTKWKSIQALKEILLKNRSFACILDSISVIDANAKETVELAQWCRENGIMFVMVSHATKDGQYKGNTSIAHECDIEIKVTKEGGAETEKNRYRELTAIAVPFSAKDREVKPATPVTKENDPKSRENPVDTPFKITLKEIDTLHKIRSWKRINSMFGSKMPCYAPKHSGESENAHLSIRYTADYPKKRYIMDLLLDGHLEYQACTEGKAGGLKACWEKLVSKYGDLEVRIFKQDHAKVVLGAKEYKRQERALGKKEKSTATDSPAPKTKKKAASKPKPISTKQQVKTPSKEKPRTKDKSSEEKPQQQVDIEAAKASQAKLDAFLTNVLG</sequence>
<comment type="caution">
    <text evidence="2">The sequence shown here is derived from an EMBL/GenBank/DDBJ whole genome shotgun (WGS) entry which is preliminary data.</text>
</comment>
<feature type="compositionally biased region" description="Basic and acidic residues" evidence="1">
    <location>
        <begin position="208"/>
        <end position="218"/>
    </location>
</feature>
<feature type="region of interest" description="Disordered" evidence="1">
    <location>
        <begin position="339"/>
        <end position="403"/>
    </location>
</feature>
<dbReference type="Gene3D" id="3.40.50.300">
    <property type="entry name" value="P-loop containing nucleotide triphosphate hydrolases"/>
    <property type="match status" value="1"/>
</dbReference>
<dbReference type="PRINTS" id="PR01874">
    <property type="entry name" value="DNAREPAIRADA"/>
</dbReference>
<organism evidence="2 3">
    <name type="scientific">Fodinibius salsisoli</name>
    <dbReference type="NCBI Taxonomy" id="2820877"/>
    <lineage>
        <taxon>Bacteria</taxon>
        <taxon>Pseudomonadati</taxon>
        <taxon>Balneolota</taxon>
        <taxon>Balneolia</taxon>
        <taxon>Balneolales</taxon>
        <taxon>Balneolaceae</taxon>
        <taxon>Fodinibius</taxon>
    </lineage>
</organism>
<gene>
    <name evidence="2" type="ORF">J6I44_19460</name>
</gene>
<dbReference type="Proteomes" id="UP001207918">
    <property type="component" value="Unassembled WGS sequence"/>
</dbReference>
<dbReference type="SUPFAM" id="SSF52540">
    <property type="entry name" value="P-loop containing nucleoside triphosphate hydrolases"/>
    <property type="match status" value="1"/>
</dbReference>
<reference evidence="2 3" key="1">
    <citation type="submission" date="2021-03" db="EMBL/GenBank/DDBJ databases">
        <title>Aliifodinibius sp. nov., a new bacterium isolated from saline soil.</title>
        <authorList>
            <person name="Galisteo C."/>
            <person name="De La Haba R."/>
            <person name="Sanchez-Porro C."/>
            <person name="Ventosa A."/>
        </authorList>
    </citation>
    <scope>NUCLEOTIDE SEQUENCE [LARGE SCALE GENOMIC DNA]</scope>
    <source>
        <strain evidence="2 3">1BSP15-2V2</strain>
    </source>
</reference>
<evidence type="ECO:0000256" key="1">
    <source>
        <dbReference type="SAM" id="MobiDB-lite"/>
    </source>
</evidence>
<dbReference type="EMBL" id="JAGGJA010000021">
    <property type="protein sequence ID" value="MCW9709047.1"/>
    <property type="molecule type" value="Genomic_DNA"/>
</dbReference>
<keyword evidence="3" id="KW-1185">Reference proteome</keyword>
<evidence type="ECO:0008006" key="4">
    <source>
        <dbReference type="Google" id="ProtNLM"/>
    </source>
</evidence>
<accession>A0ABT3PT80</accession>
<protein>
    <recommendedName>
        <fullName evidence="4">AAA+ ATPase domain-containing protein</fullName>
    </recommendedName>
</protein>
<dbReference type="InterPro" id="IPR027417">
    <property type="entry name" value="P-loop_NTPase"/>
</dbReference>
<feature type="compositionally biased region" description="Basic and acidic residues" evidence="1">
    <location>
        <begin position="339"/>
        <end position="349"/>
    </location>
</feature>
<feature type="compositionally biased region" description="Basic and acidic residues" evidence="1">
    <location>
        <begin position="378"/>
        <end position="394"/>
    </location>
</feature>
<name>A0ABT3PT80_9BACT</name>
<proteinExistence type="predicted"/>
<evidence type="ECO:0000313" key="3">
    <source>
        <dbReference type="Proteomes" id="UP001207918"/>
    </source>
</evidence>